<gene>
    <name evidence="2" type="ORF">HF885_00855</name>
</gene>
<name>A0A7X9T8V7_9ACTN</name>
<proteinExistence type="predicted"/>
<dbReference type="GO" id="GO:0016887">
    <property type="term" value="F:ATP hydrolysis activity"/>
    <property type="evidence" value="ECO:0007669"/>
    <property type="project" value="InterPro"/>
</dbReference>
<dbReference type="GO" id="GO:0005524">
    <property type="term" value="F:ATP binding"/>
    <property type="evidence" value="ECO:0007669"/>
    <property type="project" value="InterPro"/>
</dbReference>
<dbReference type="PANTHER" id="PTHR48102">
    <property type="entry name" value="ATP-DEPENDENT CLP PROTEASE ATP-BINDING SUBUNIT CLPX-LIKE, MITOCHONDRIAL-RELATED"/>
    <property type="match status" value="1"/>
</dbReference>
<organism evidence="2 3">
    <name type="scientific">Parafannyhessea umbonata</name>
    <dbReference type="NCBI Taxonomy" id="604330"/>
    <lineage>
        <taxon>Bacteria</taxon>
        <taxon>Bacillati</taxon>
        <taxon>Actinomycetota</taxon>
        <taxon>Coriobacteriia</taxon>
        <taxon>Coriobacteriales</taxon>
        <taxon>Atopobiaceae</taxon>
        <taxon>Parafannyhessea</taxon>
    </lineage>
</organism>
<feature type="domain" description="ATPase AAA-type core" evidence="1">
    <location>
        <begin position="92"/>
        <end position="189"/>
    </location>
</feature>
<sequence>MSDVRFGTEAAGGFGGAGDLGGADGPARAVDAIEAILARPRDEVLAQCRRYVVGQEDVLREVVGLTYSCLQRMEMRARGVDDLDLPRACAFMLSGSTASGKSFVMKVVAKVMGLELVSIDCSGITGAGWVGDSVSSELRRVAGVMEKDDGRPVLAFWDEADKLVRKTREGGRSFDSQGNFLKLLDGGTLELAPEAQGQREVTLDAGRVLNVFAGAFMGIEGIVRKRLLSGGLELAGAGSVAPGLLTTDQLRARMNLQDLVSWGFMPEFVGRFGAVVCVPALTCANLRQIVKGSERSLERRVSNLLGAGRAFRISDAAADAIAREAHESGLGARRIDQVANHFEAEATVRLHADDSVNVATLDVDADGGLCLAFGFDEDVAEGADGALGAGDAAGTAGAGEKDNPVAGDVAVEAGASRFEPNERLIAAVDGAMAGARWADAAATAEGRELLARRLAHYQRWRVRDARSVDAAELLLEAVSGYLAVNRDPDMRQTLGYVCALLRFADIGMRDGWTYLDTLFFGRVEVCGLRGLEERASFDPAYCSCDVVRALSCYRRYLAFPDAVRREAVGLAQARATDAATSAREAAWLRADVNGVADAVDKEAPAGMTLMF</sequence>
<dbReference type="InterPro" id="IPR050052">
    <property type="entry name" value="ATP-dep_Clp_protease_ClpX"/>
</dbReference>
<accession>A0A7X9T8V7</accession>
<dbReference type="GO" id="GO:0051603">
    <property type="term" value="P:proteolysis involved in protein catabolic process"/>
    <property type="evidence" value="ECO:0007669"/>
    <property type="project" value="TreeGrafter"/>
</dbReference>
<evidence type="ECO:0000313" key="3">
    <source>
        <dbReference type="Proteomes" id="UP000565613"/>
    </source>
</evidence>
<dbReference type="EMBL" id="JABAGR010000001">
    <property type="protein sequence ID" value="NMF24994.1"/>
    <property type="molecule type" value="Genomic_DNA"/>
</dbReference>
<evidence type="ECO:0000313" key="2">
    <source>
        <dbReference type="EMBL" id="NMF24994.1"/>
    </source>
</evidence>
<dbReference type="Proteomes" id="UP000565613">
    <property type="component" value="Unassembled WGS sequence"/>
</dbReference>
<evidence type="ECO:0000259" key="1">
    <source>
        <dbReference type="Pfam" id="PF00004"/>
    </source>
</evidence>
<dbReference type="AlphaFoldDB" id="A0A7X9T8V7"/>
<dbReference type="Pfam" id="PF00004">
    <property type="entry name" value="AAA"/>
    <property type="match status" value="1"/>
</dbReference>
<dbReference type="Gene3D" id="3.40.50.300">
    <property type="entry name" value="P-loop containing nucleotide triphosphate hydrolases"/>
    <property type="match status" value="1"/>
</dbReference>
<dbReference type="InterPro" id="IPR003959">
    <property type="entry name" value="ATPase_AAA_core"/>
</dbReference>
<protein>
    <submittedName>
        <fullName evidence="2">AAA domain-containing protein</fullName>
    </submittedName>
</protein>
<reference evidence="2 3" key="1">
    <citation type="submission" date="2020-04" db="EMBL/GenBank/DDBJ databases">
        <authorList>
            <person name="Hitch T.C.A."/>
            <person name="Wylensek D."/>
            <person name="Clavel T."/>
        </authorList>
    </citation>
    <scope>NUCLEOTIDE SEQUENCE [LARGE SCALE GENOMIC DNA]</scope>
    <source>
        <strain evidence="2 3">105184</strain>
    </source>
</reference>
<dbReference type="PANTHER" id="PTHR48102:SF7">
    <property type="entry name" value="ATP-DEPENDENT CLP PROTEASE ATP-BINDING SUBUNIT CLPX-LIKE, MITOCHONDRIAL"/>
    <property type="match status" value="1"/>
</dbReference>
<dbReference type="InterPro" id="IPR027417">
    <property type="entry name" value="P-loop_NTPase"/>
</dbReference>
<comment type="caution">
    <text evidence="2">The sequence shown here is derived from an EMBL/GenBank/DDBJ whole genome shotgun (WGS) entry which is preliminary data.</text>
</comment>
<dbReference type="SUPFAM" id="SSF52540">
    <property type="entry name" value="P-loop containing nucleoside triphosphate hydrolases"/>
    <property type="match status" value="1"/>
</dbReference>
<dbReference type="RefSeq" id="WP_170103090.1">
    <property type="nucleotide sequence ID" value="NZ_JABAGR010000001.1"/>
</dbReference>